<organism evidence="3 4">
    <name type="scientific">Bacillus cereus HuA3-9</name>
    <dbReference type="NCBI Taxonomy" id="1053205"/>
    <lineage>
        <taxon>Bacteria</taxon>
        <taxon>Bacillati</taxon>
        <taxon>Bacillota</taxon>
        <taxon>Bacilli</taxon>
        <taxon>Bacillales</taxon>
        <taxon>Bacillaceae</taxon>
        <taxon>Bacillus</taxon>
        <taxon>Bacillus cereus group</taxon>
    </lineage>
</organism>
<feature type="region of interest" description="Disordered" evidence="1">
    <location>
        <begin position="92"/>
        <end position="111"/>
    </location>
</feature>
<dbReference type="HOGENOM" id="CLU_2153149_0_0_9"/>
<evidence type="ECO:0000313" key="4">
    <source>
        <dbReference type="Proteomes" id="UP000014003"/>
    </source>
</evidence>
<sequence length="111" mass="12400">MKKYLHLIFIAIGIISCLIMMNVGNANLNVANEMKESYYELEFYNEVYKGIARSYSLYGYTMIFSGLLVGALFLALGLILKKLNEIIALKKSDAQTASQTPQTESTSDSLK</sequence>
<reference evidence="3 4" key="1">
    <citation type="submission" date="2012-12" db="EMBL/GenBank/DDBJ databases">
        <title>The Genome Sequence of Bacillus cereus HuA3-9.</title>
        <authorList>
            <consortium name="The Broad Institute Genome Sequencing Platform"/>
            <consortium name="The Broad Institute Genome Sequencing Center for Infectious Disease"/>
            <person name="Feldgarden M."/>
            <person name="Van der Auwera G.A."/>
            <person name="Mahillon J."/>
            <person name="Duprez V."/>
            <person name="Timmery S."/>
            <person name="Mattelet C."/>
            <person name="Dierick K."/>
            <person name="Sun M."/>
            <person name="Yu Z."/>
            <person name="Zhu L."/>
            <person name="Hu X."/>
            <person name="Shank E.B."/>
            <person name="Swiecicka I."/>
            <person name="Hansen B.M."/>
            <person name="Andrup L."/>
            <person name="Walker B."/>
            <person name="Young S.K."/>
            <person name="Zeng Q."/>
            <person name="Gargeya S."/>
            <person name="Fitzgerald M."/>
            <person name="Haas B."/>
            <person name="Abouelleil A."/>
            <person name="Alvarado L."/>
            <person name="Arachchi H.M."/>
            <person name="Berlin A.M."/>
            <person name="Chapman S.B."/>
            <person name="Dewar J."/>
            <person name="Goldberg J."/>
            <person name="Griggs A."/>
            <person name="Gujja S."/>
            <person name="Hansen M."/>
            <person name="Howarth C."/>
            <person name="Imamovic A."/>
            <person name="Larimer J."/>
            <person name="McCowan C."/>
            <person name="Murphy C."/>
            <person name="Neiman D."/>
            <person name="Pearson M."/>
            <person name="Priest M."/>
            <person name="Roberts A."/>
            <person name="Saif S."/>
            <person name="Shea T."/>
            <person name="Sisk P."/>
            <person name="Sykes S."/>
            <person name="Wortman J."/>
            <person name="Nusbaum C."/>
            <person name="Birren B."/>
        </authorList>
    </citation>
    <scope>NUCLEOTIDE SEQUENCE [LARGE SCALE GENOMIC DNA]</scope>
    <source>
        <strain evidence="3 4">HuA3-9</strain>
    </source>
</reference>
<accession>R8CIK4</accession>
<dbReference type="RefSeq" id="WP_016094899.1">
    <property type="nucleotide sequence ID" value="NZ_KB976126.1"/>
</dbReference>
<dbReference type="PATRIC" id="fig|1053205.3.peg.5723"/>
<evidence type="ECO:0000256" key="1">
    <source>
        <dbReference type="SAM" id="MobiDB-lite"/>
    </source>
</evidence>
<keyword evidence="2" id="KW-1133">Transmembrane helix</keyword>
<protein>
    <submittedName>
        <fullName evidence="3">Uncharacterized protein</fullName>
    </submittedName>
</protein>
<keyword evidence="2" id="KW-0812">Transmembrane</keyword>
<name>R8CIK4_BACCE</name>
<comment type="caution">
    <text evidence="3">The sequence shown here is derived from an EMBL/GenBank/DDBJ whole genome shotgun (WGS) entry which is preliminary data.</text>
</comment>
<proteinExistence type="predicted"/>
<dbReference type="Proteomes" id="UP000014003">
    <property type="component" value="Unassembled WGS sequence"/>
</dbReference>
<dbReference type="EMBL" id="AHDZ01000070">
    <property type="protein sequence ID" value="EOO11403.1"/>
    <property type="molecule type" value="Genomic_DNA"/>
</dbReference>
<evidence type="ECO:0000256" key="2">
    <source>
        <dbReference type="SAM" id="Phobius"/>
    </source>
</evidence>
<feature type="transmembrane region" description="Helical" evidence="2">
    <location>
        <begin position="57"/>
        <end position="80"/>
    </location>
</feature>
<dbReference type="AlphaFoldDB" id="R8CIK4"/>
<feature type="transmembrane region" description="Helical" evidence="2">
    <location>
        <begin position="7"/>
        <end position="24"/>
    </location>
</feature>
<keyword evidence="2" id="KW-0472">Membrane</keyword>
<evidence type="ECO:0000313" key="3">
    <source>
        <dbReference type="EMBL" id="EOO11403.1"/>
    </source>
</evidence>
<gene>
    <name evidence="3" type="ORF">IGA_05666</name>
</gene>
<feature type="compositionally biased region" description="Polar residues" evidence="1">
    <location>
        <begin position="94"/>
        <end position="111"/>
    </location>
</feature>
<dbReference type="PROSITE" id="PS51257">
    <property type="entry name" value="PROKAR_LIPOPROTEIN"/>
    <property type="match status" value="1"/>
</dbReference>